<dbReference type="InterPro" id="IPR010921">
    <property type="entry name" value="Trp_repressor/repl_initiator"/>
</dbReference>
<evidence type="ECO:0000313" key="2">
    <source>
        <dbReference type="Proteomes" id="UP000587800"/>
    </source>
</evidence>
<reference evidence="1 2" key="1">
    <citation type="submission" date="2020-03" db="EMBL/GenBank/DDBJ databases">
        <title>Soil Listeria distribution.</title>
        <authorList>
            <person name="Liao J."/>
            <person name="Wiedmann M."/>
        </authorList>
    </citation>
    <scope>NUCLEOTIDE SEQUENCE [LARGE SCALE GENOMIC DNA]</scope>
    <source>
        <strain evidence="1 2">FSL L7-1515</strain>
    </source>
</reference>
<name>A0ABR6STW8_9LIST</name>
<comment type="caution">
    <text evidence="1">The sequence shown here is derived from an EMBL/GenBank/DDBJ whole genome shotgun (WGS) entry which is preliminary data.</text>
</comment>
<keyword evidence="2" id="KW-1185">Reference proteome</keyword>
<gene>
    <name evidence="1" type="ORF">HCJ59_04255</name>
</gene>
<sequence>MYLTTELSYQKVANFLKMNNPSLIVNWLRMYRTLGIEGLSKQKGRPPTMTKKKLVEIKEEATK</sequence>
<organism evidence="1 2">
    <name type="scientific">Listeria immobilis</name>
    <dbReference type="NCBI Taxonomy" id="2713502"/>
    <lineage>
        <taxon>Bacteria</taxon>
        <taxon>Bacillati</taxon>
        <taxon>Bacillota</taxon>
        <taxon>Bacilli</taxon>
        <taxon>Bacillales</taxon>
        <taxon>Listeriaceae</taxon>
        <taxon>Listeria</taxon>
    </lineage>
</organism>
<evidence type="ECO:0000313" key="1">
    <source>
        <dbReference type="EMBL" id="MBC1509126.1"/>
    </source>
</evidence>
<dbReference type="Proteomes" id="UP000587800">
    <property type="component" value="Unassembled WGS sequence"/>
</dbReference>
<dbReference type="SUPFAM" id="SSF48295">
    <property type="entry name" value="TrpR-like"/>
    <property type="match status" value="1"/>
</dbReference>
<protein>
    <submittedName>
        <fullName evidence="1">Helix-turn-helix domain-containing protein</fullName>
    </submittedName>
</protein>
<proteinExistence type="predicted"/>
<accession>A0ABR6STW8</accession>
<dbReference type="EMBL" id="JAASUB010000004">
    <property type="protein sequence ID" value="MBC1509126.1"/>
    <property type="molecule type" value="Genomic_DNA"/>
</dbReference>